<evidence type="ECO:0000256" key="3">
    <source>
        <dbReference type="ARBA" id="ARBA00023004"/>
    </source>
</evidence>
<keyword evidence="3" id="KW-0408">Iron</keyword>
<dbReference type="GO" id="GO:0046872">
    <property type="term" value="F:metal ion binding"/>
    <property type="evidence" value="ECO:0007669"/>
    <property type="project" value="UniProtKB-KW"/>
</dbReference>
<dbReference type="GO" id="GO:0051536">
    <property type="term" value="F:iron-sulfur cluster binding"/>
    <property type="evidence" value="ECO:0007669"/>
    <property type="project" value="UniProtKB-KW"/>
</dbReference>
<comment type="similarity">
    <text evidence="1">Belongs to the FldB/FldC dehydratase alpha/beta subunit family.</text>
</comment>
<dbReference type="AlphaFoldDB" id="A0A7C4GIQ9"/>
<comment type="caution">
    <text evidence="5">The sequence shown here is derived from an EMBL/GenBank/DDBJ whole genome shotgun (WGS) entry which is preliminary data.</text>
</comment>
<proteinExistence type="inferred from homology"/>
<evidence type="ECO:0000256" key="2">
    <source>
        <dbReference type="ARBA" id="ARBA00022723"/>
    </source>
</evidence>
<protein>
    <submittedName>
        <fullName evidence="5">2-hydroxyacyl-CoA dehydratase</fullName>
    </submittedName>
</protein>
<evidence type="ECO:0000256" key="4">
    <source>
        <dbReference type="ARBA" id="ARBA00023014"/>
    </source>
</evidence>
<dbReference type="PANTHER" id="PTHR30548:SF4">
    <property type="entry name" value="SUBUNIT OF OXYGEN-SENSITIVE 2-HYDROXYISOCAPROYL-COA DEHYDRATASE"/>
    <property type="match status" value="1"/>
</dbReference>
<organism evidence="5">
    <name type="scientific">candidate division WOR-3 bacterium</name>
    <dbReference type="NCBI Taxonomy" id="2052148"/>
    <lineage>
        <taxon>Bacteria</taxon>
        <taxon>Bacteria division WOR-3</taxon>
    </lineage>
</organism>
<name>A0A7C4GIQ9_UNCW3</name>
<accession>A0A7C4GIQ9</accession>
<evidence type="ECO:0000313" key="5">
    <source>
        <dbReference type="EMBL" id="HGK28199.1"/>
    </source>
</evidence>
<dbReference type="Gene3D" id="1.20.1270.370">
    <property type="match status" value="1"/>
</dbReference>
<keyword evidence="2" id="KW-0479">Metal-binding</keyword>
<dbReference type="Gene3D" id="3.40.50.11900">
    <property type="match status" value="1"/>
</dbReference>
<keyword evidence="4" id="KW-0411">Iron-sulfur</keyword>
<dbReference type="Pfam" id="PF06050">
    <property type="entry name" value="HGD-D"/>
    <property type="match status" value="1"/>
</dbReference>
<dbReference type="Gene3D" id="3.40.50.11890">
    <property type="match status" value="1"/>
</dbReference>
<evidence type="ECO:0000256" key="1">
    <source>
        <dbReference type="ARBA" id="ARBA00005806"/>
    </source>
</evidence>
<dbReference type="PANTHER" id="PTHR30548">
    <property type="entry name" value="2-HYDROXYGLUTARYL-COA DEHYDRATASE, D-COMPONENT-RELATED"/>
    <property type="match status" value="1"/>
</dbReference>
<dbReference type="InterPro" id="IPR010327">
    <property type="entry name" value="FldB/FldC_alpha/beta"/>
</dbReference>
<gene>
    <name evidence="5" type="ORF">ENS41_04515</name>
</gene>
<reference evidence="5" key="1">
    <citation type="journal article" date="2020" name="mSystems">
        <title>Genome- and Community-Level Interaction Insights into Carbon Utilization and Element Cycling Functions of Hydrothermarchaeota in Hydrothermal Sediment.</title>
        <authorList>
            <person name="Zhou Z."/>
            <person name="Liu Y."/>
            <person name="Xu W."/>
            <person name="Pan J."/>
            <person name="Luo Z.H."/>
            <person name="Li M."/>
        </authorList>
    </citation>
    <scope>NUCLEOTIDE SEQUENCE [LARGE SCALE GENOMIC DNA]</scope>
    <source>
        <strain evidence="5">SpSt-488</strain>
    </source>
</reference>
<dbReference type="EMBL" id="DSUT01000092">
    <property type="protein sequence ID" value="HGK28199.1"/>
    <property type="molecule type" value="Genomic_DNA"/>
</dbReference>
<sequence>MALISGADREQLRKERLQELTRLKAEGTRVVGYFCLYAPVELIAAAGAVPVRLVRSSADAETAGERFLRADACSFCKSCLGGFEREPLFRLADGVVGVTTCDMMRRLPEAFEAHRTVPAFQLNLPRTSESAPHRLAEFRRQMAMLGDWLASLTGRHADEDGLQQALQRQNRLRQIVRRVDELRATLPAAVSGSDVLDVVALAGLLDPAAAVAVIERGLVRAGQSQSTAERPRVMLGGSIITEDDRWLVEMVEEKADIVADIVCTGARWAAEDAPVGEPGLDLLAGFYFSRLPCMCRRPNDRLYEHARQLVVARRVAGVVYKTLLYCDPWSFEARRLHDELGVPVLAIDSDYSGQNREQVRTRVEAFLETLAE</sequence>